<feature type="domain" description="VWFA" evidence="2">
    <location>
        <begin position="95"/>
        <end position="279"/>
    </location>
</feature>
<keyword evidence="1" id="KW-0472">Membrane</keyword>
<keyword evidence="1" id="KW-0812">Transmembrane</keyword>
<accession>A0ABS3YU55</accession>
<feature type="transmembrane region" description="Helical" evidence="1">
    <location>
        <begin position="342"/>
        <end position="363"/>
    </location>
</feature>
<evidence type="ECO:0000259" key="2">
    <source>
        <dbReference type="PROSITE" id="PS50234"/>
    </source>
</evidence>
<evidence type="ECO:0000313" key="3">
    <source>
        <dbReference type="EMBL" id="MBO9201413.1"/>
    </source>
</evidence>
<evidence type="ECO:0000313" key="4">
    <source>
        <dbReference type="Proteomes" id="UP000677244"/>
    </source>
</evidence>
<evidence type="ECO:0000256" key="1">
    <source>
        <dbReference type="SAM" id="Phobius"/>
    </source>
</evidence>
<gene>
    <name evidence="3" type="ORF">J7I42_14120</name>
</gene>
<dbReference type="EMBL" id="JAGHKO010000002">
    <property type="protein sequence ID" value="MBO9201413.1"/>
    <property type="molecule type" value="Genomic_DNA"/>
</dbReference>
<reference evidence="3 4" key="1">
    <citation type="submission" date="2021-03" db="EMBL/GenBank/DDBJ databases">
        <title>Assistant Professor.</title>
        <authorList>
            <person name="Huq M.A."/>
        </authorList>
    </citation>
    <scope>NUCLEOTIDE SEQUENCE [LARGE SCALE GENOMIC DNA]</scope>
    <source>
        <strain evidence="3 4">MAH-29</strain>
    </source>
</reference>
<dbReference type="InterPro" id="IPR002035">
    <property type="entry name" value="VWF_A"/>
</dbReference>
<dbReference type="Pfam" id="PF00092">
    <property type="entry name" value="VWA"/>
    <property type="match status" value="1"/>
</dbReference>
<protein>
    <submittedName>
        <fullName evidence="3">VWA domain-containing protein</fullName>
    </submittedName>
</protein>
<proteinExistence type="predicted"/>
<dbReference type="SUPFAM" id="SSF53300">
    <property type="entry name" value="vWA-like"/>
    <property type="match status" value="1"/>
</dbReference>
<dbReference type="PROSITE" id="PS50234">
    <property type="entry name" value="VWFA"/>
    <property type="match status" value="1"/>
</dbReference>
<dbReference type="Proteomes" id="UP000677244">
    <property type="component" value="Unassembled WGS sequence"/>
</dbReference>
<dbReference type="SMART" id="SM00327">
    <property type="entry name" value="VWA"/>
    <property type="match status" value="1"/>
</dbReference>
<organism evidence="3 4">
    <name type="scientific">Niastella soli</name>
    <dbReference type="NCBI Taxonomy" id="2821487"/>
    <lineage>
        <taxon>Bacteria</taxon>
        <taxon>Pseudomonadati</taxon>
        <taxon>Bacteroidota</taxon>
        <taxon>Chitinophagia</taxon>
        <taxon>Chitinophagales</taxon>
        <taxon>Chitinophagaceae</taxon>
        <taxon>Niastella</taxon>
    </lineage>
</organism>
<sequence length="369" mass="40349">MKHIIIFFVATAFSVGVFSQTKKVTGNLSTSDTADLTILNIYPDSFPNVSVVFKAETRKGEPVWNLTKEKMAVRENTQHCEVVSLAQISKYKPINIGIVIDHSGSMRMGIHPIVDSFGNPTNTYNVDSIAPIDNAKSAVKTFVSTFNTKKDFIGVIGFSEEVDEVLPLSQNVSTINASVDSMQAGGSTAFYDALIKGIEEVKKADGVKVLVALTDGQDNSSKSKWNEVVDIANKAEVPIYIVGLGNVNSDTLSLIAKSTKGQYYYTSSASSLNVLYKEISKQVQAFYELVYNSPNFSSADSTRQIALSFNIDSIYLVTNPSTKAFPTEVVAFVARKEREKRYPLYGGIALVVLAATGTIVYTYQKRKKS</sequence>
<keyword evidence="1" id="KW-1133">Transmembrane helix</keyword>
<dbReference type="Gene3D" id="3.40.50.410">
    <property type="entry name" value="von Willebrand factor, type A domain"/>
    <property type="match status" value="1"/>
</dbReference>
<dbReference type="RefSeq" id="WP_209139462.1">
    <property type="nucleotide sequence ID" value="NZ_JAGHKO010000002.1"/>
</dbReference>
<dbReference type="InterPro" id="IPR036465">
    <property type="entry name" value="vWFA_dom_sf"/>
</dbReference>
<name>A0ABS3YU55_9BACT</name>
<keyword evidence="4" id="KW-1185">Reference proteome</keyword>
<comment type="caution">
    <text evidence="3">The sequence shown here is derived from an EMBL/GenBank/DDBJ whole genome shotgun (WGS) entry which is preliminary data.</text>
</comment>